<dbReference type="Proteomes" id="UP000886881">
    <property type="component" value="Unassembled WGS sequence"/>
</dbReference>
<protein>
    <submittedName>
        <fullName evidence="1">Uncharacterized protein</fullName>
    </submittedName>
</protein>
<reference evidence="1" key="2">
    <citation type="journal article" date="2021" name="PeerJ">
        <title>Extensive microbial diversity within the chicken gut microbiome revealed by metagenomics and culture.</title>
        <authorList>
            <person name="Gilroy R."/>
            <person name="Ravi A."/>
            <person name="Getino M."/>
            <person name="Pursley I."/>
            <person name="Horton D.L."/>
            <person name="Alikhan N.F."/>
            <person name="Baker D."/>
            <person name="Gharbi K."/>
            <person name="Hall N."/>
            <person name="Watson M."/>
            <person name="Adriaenssens E.M."/>
            <person name="Foster-Nyarko E."/>
            <person name="Jarju S."/>
            <person name="Secka A."/>
            <person name="Antonio M."/>
            <person name="Oren A."/>
            <person name="Chaudhuri R.R."/>
            <person name="La Ragione R."/>
            <person name="Hildebrand F."/>
            <person name="Pallen M.J."/>
        </authorList>
    </citation>
    <scope>NUCLEOTIDE SEQUENCE</scope>
    <source>
        <strain evidence="1">ChiHecec2B26-709</strain>
    </source>
</reference>
<evidence type="ECO:0000313" key="2">
    <source>
        <dbReference type="Proteomes" id="UP000886881"/>
    </source>
</evidence>
<comment type="caution">
    <text evidence="1">The sequence shown here is derived from an EMBL/GenBank/DDBJ whole genome shotgun (WGS) entry which is preliminary data.</text>
</comment>
<name>A0A9D1KIS3_9BACT</name>
<gene>
    <name evidence="1" type="ORF">IAC35_04240</name>
</gene>
<evidence type="ECO:0000313" key="1">
    <source>
        <dbReference type="EMBL" id="HIT47050.1"/>
    </source>
</evidence>
<dbReference type="AlphaFoldDB" id="A0A9D1KIS3"/>
<accession>A0A9D1KIS3</accession>
<proteinExistence type="predicted"/>
<sequence length="193" mass="21885">MKHKSYILLLLASVVILTSMSECKFSLARRAVEHSYVEAEVNGELFSATIEESFHMTVGPTIYLYQSSRVENEFSFNLGCWIESVDGDDGISINIFVSDVWPVEIDRRYEFVPGVRTDDSAGVWFIYQSYYEDGRDEPFSFDDCKGGYVIFNEVGDGGYHAPLSGTFEFTAYDPVHDSTVVVKNGKFRLDRVD</sequence>
<reference evidence="1" key="1">
    <citation type="submission" date="2020-10" db="EMBL/GenBank/DDBJ databases">
        <authorList>
            <person name="Gilroy R."/>
        </authorList>
    </citation>
    <scope>NUCLEOTIDE SEQUENCE</scope>
    <source>
        <strain evidence="1">ChiHecec2B26-709</strain>
    </source>
</reference>
<organism evidence="1 2">
    <name type="scientific">Candidatus Cryptobacteroides merdipullorum</name>
    <dbReference type="NCBI Taxonomy" id="2840771"/>
    <lineage>
        <taxon>Bacteria</taxon>
        <taxon>Pseudomonadati</taxon>
        <taxon>Bacteroidota</taxon>
        <taxon>Bacteroidia</taxon>
        <taxon>Bacteroidales</taxon>
        <taxon>Candidatus Cryptobacteroides</taxon>
    </lineage>
</organism>
<dbReference type="EMBL" id="DVLC01000080">
    <property type="protein sequence ID" value="HIT47050.1"/>
    <property type="molecule type" value="Genomic_DNA"/>
</dbReference>